<evidence type="ECO:0000313" key="1">
    <source>
        <dbReference type="EMBL" id="MCI05666.1"/>
    </source>
</evidence>
<dbReference type="AlphaFoldDB" id="A0A392P2T7"/>
<dbReference type="Proteomes" id="UP000265520">
    <property type="component" value="Unassembled WGS sequence"/>
</dbReference>
<keyword evidence="2" id="KW-1185">Reference proteome</keyword>
<accession>A0A392P2T7</accession>
<evidence type="ECO:0000313" key="2">
    <source>
        <dbReference type="Proteomes" id="UP000265520"/>
    </source>
</evidence>
<sequence>YEACMDVTDSDHKPVRCIFSTDIARVDEPIRRQEFGEILESNEKIKCLLKELYKIPETIIRESTVMENQKKATNHQLRGSFGLPRWLEYLYKVTKKQQGSCHAKI</sequence>
<feature type="non-terminal residue" evidence="1">
    <location>
        <position position="1"/>
    </location>
</feature>
<dbReference type="GO" id="GO:0004439">
    <property type="term" value="F:phosphatidylinositol-4,5-bisphosphate 5-phosphatase activity"/>
    <property type="evidence" value="ECO:0007669"/>
    <property type="project" value="TreeGrafter"/>
</dbReference>
<dbReference type="PANTHER" id="PTHR11200">
    <property type="entry name" value="INOSITOL 5-PHOSPHATASE"/>
    <property type="match status" value="1"/>
</dbReference>
<protein>
    <submittedName>
        <fullName evidence="1">Type I inositol-145-trisphosphate 5-phosphatase</fullName>
    </submittedName>
</protein>
<name>A0A392P2T7_9FABA</name>
<proteinExistence type="predicted"/>
<comment type="caution">
    <text evidence="1">The sequence shown here is derived from an EMBL/GenBank/DDBJ whole genome shotgun (WGS) entry which is preliminary data.</text>
</comment>
<dbReference type="InterPro" id="IPR036691">
    <property type="entry name" value="Endo/exonu/phosph_ase_sf"/>
</dbReference>
<dbReference type="EMBL" id="LXQA010059352">
    <property type="protein sequence ID" value="MCI05666.1"/>
    <property type="molecule type" value="Genomic_DNA"/>
</dbReference>
<dbReference type="PANTHER" id="PTHR11200:SF300">
    <property type="entry name" value="TYPE II INOSITOL 1,4,5-TRISPHOSPHATE 5-PHOSPHATASE"/>
    <property type="match status" value="1"/>
</dbReference>
<dbReference type="Gene3D" id="3.60.10.10">
    <property type="entry name" value="Endonuclease/exonuclease/phosphatase"/>
    <property type="match status" value="1"/>
</dbReference>
<dbReference type="InterPro" id="IPR046985">
    <property type="entry name" value="IP5"/>
</dbReference>
<reference evidence="1 2" key="1">
    <citation type="journal article" date="2018" name="Front. Plant Sci.">
        <title>Red Clover (Trifolium pratense) and Zigzag Clover (T. medium) - A Picture of Genomic Similarities and Differences.</title>
        <authorList>
            <person name="Dluhosova J."/>
            <person name="Istvanek J."/>
            <person name="Nedelnik J."/>
            <person name="Repkova J."/>
        </authorList>
    </citation>
    <scope>NUCLEOTIDE SEQUENCE [LARGE SCALE GENOMIC DNA]</scope>
    <source>
        <strain evidence="2">cv. 10/8</strain>
        <tissue evidence="1">Leaf</tissue>
    </source>
</reference>
<organism evidence="1 2">
    <name type="scientific">Trifolium medium</name>
    <dbReference type="NCBI Taxonomy" id="97028"/>
    <lineage>
        <taxon>Eukaryota</taxon>
        <taxon>Viridiplantae</taxon>
        <taxon>Streptophyta</taxon>
        <taxon>Embryophyta</taxon>
        <taxon>Tracheophyta</taxon>
        <taxon>Spermatophyta</taxon>
        <taxon>Magnoliopsida</taxon>
        <taxon>eudicotyledons</taxon>
        <taxon>Gunneridae</taxon>
        <taxon>Pentapetalae</taxon>
        <taxon>rosids</taxon>
        <taxon>fabids</taxon>
        <taxon>Fabales</taxon>
        <taxon>Fabaceae</taxon>
        <taxon>Papilionoideae</taxon>
        <taxon>50 kb inversion clade</taxon>
        <taxon>NPAAA clade</taxon>
        <taxon>Hologalegina</taxon>
        <taxon>IRL clade</taxon>
        <taxon>Trifolieae</taxon>
        <taxon>Trifolium</taxon>
    </lineage>
</organism>
<dbReference type="GO" id="GO:0046856">
    <property type="term" value="P:phosphatidylinositol dephosphorylation"/>
    <property type="evidence" value="ECO:0007669"/>
    <property type="project" value="InterPro"/>
</dbReference>